<dbReference type="PANTHER" id="PTHR23402">
    <property type="entry name" value="PROTEASE FAMILY C15 PYROGLUTAMYL-PEPTIDASE I-RELATED"/>
    <property type="match status" value="1"/>
</dbReference>
<evidence type="ECO:0000256" key="2">
    <source>
        <dbReference type="ARBA" id="ARBA00022670"/>
    </source>
</evidence>
<evidence type="ECO:0000256" key="3">
    <source>
        <dbReference type="ARBA" id="ARBA00022801"/>
    </source>
</evidence>
<dbReference type="EMBL" id="JAEHOE010000001">
    <property type="protein sequence ID" value="KAG2501501.1"/>
    <property type="molecule type" value="Genomic_DNA"/>
</dbReference>
<feature type="compositionally biased region" description="Pro residues" evidence="5">
    <location>
        <begin position="120"/>
        <end position="137"/>
    </location>
</feature>
<dbReference type="GO" id="GO:0006508">
    <property type="term" value="P:proteolysis"/>
    <property type="evidence" value="ECO:0007669"/>
    <property type="project" value="UniProtKB-KW"/>
</dbReference>
<proteinExistence type="inferred from homology"/>
<sequence length="367" mass="37198">MASEVALVRCVVTGFGSFGGVQSNPTEALVRWLSGRAWTASVPESGLEQVLITTEVLRVAARHVDCFFTDLQARLSPHGSPSTAHHVPDTQPTPPGDPATTPCGAAAPGPCAQARNEPNDPAPLGPHEPPGPQPPAPNLAVHAPRAAARTVLLHLGVASTAREFRLEARAANCAAFRIPDEDAWQPEHQPIDPAFPGGTSAWVGTSLPLARLAERLSWRGAEGGGGEGVGGEGSGGEGGGGGGGGGDGGVGLAERCVVVSEDAGRFLCNWCYFRACQLAEALGPGCDALFVHVPPFEVYGEEAQRAFLLDLVREVVGCVGGAGEGGDEGVVAGGRGARPAVLRGVELEGGAKPAAAAEGGADGYSLV</sequence>
<dbReference type="SUPFAM" id="SSF53182">
    <property type="entry name" value="Pyrrolidone carboxyl peptidase (pyroglutamate aminopeptidase)"/>
    <property type="match status" value="2"/>
</dbReference>
<comment type="similarity">
    <text evidence="1">Belongs to the peptidase C15 family.</text>
</comment>
<dbReference type="OrthoDB" id="407146at2759"/>
<dbReference type="InterPro" id="IPR016125">
    <property type="entry name" value="Peptidase_C15-like"/>
</dbReference>
<evidence type="ECO:0000256" key="1">
    <source>
        <dbReference type="ARBA" id="ARBA00006641"/>
    </source>
</evidence>
<gene>
    <name evidence="6" type="ORF">HYH03_000009</name>
</gene>
<feature type="region of interest" description="Disordered" evidence="5">
    <location>
        <begin position="77"/>
        <end position="139"/>
    </location>
</feature>
<dbReference type="InterPro" id="IPR036440">
    <property type="entry name" value="Peptidase_C15-like_sf"/>
</dbReference>
<evidence type="ECO:0000313" key="6">
    <source>
        <dbReference type="EMBL" id="KAG2501501.1"/>
    </source>
</evidence>
<keyword evidence="2" id="KW-0645">Protease</keyword>
<name>A0A835YIE3_9CHLO</name>
<protein>
    <submittedName>
        <fullName evidence="6">Uncharacterized protein</fullName>
    </submittedName>
</protein>
<feature type="compositionally biased region" description="Low complexity" evidence="5">
    <location>
        <begin position="98"/>
        <end position="114"/>
    </location>
</feature>
<keyword evidence="7" id="KW-1185">Reference proteome</keyword>
<keyword evidence="3" id="KW-0378">Hydrolase</keyword>
<keyword evidence="4" id="KW-0788">Thiol protease</keyword>
<evidence type="ECO:0000256" key="5">
    <source>
        <dbReference type="SAM" id="MobiDB-lite"/>
    </source>
</evidence>
<dbReference type="AlphaFoldDB" id="A0A835YIE3"/>
<dbReference type="Proteomes" id="UP000612055">
    <property type="component" value="Unassembled WGS sequence"/>
</dbReference>
<dbReference type="GO" id="GO:0008234">
    <property type="term" value="F:cysteine-type peptidase activity"/>
    <property type="evidence" value="ECO:0007669"/>
    <property type="project" value="UniProtKB-KW"/>
</dbReference>
<reference evidence="6" key="1">
    <citation type="journal article" date="2020" name="bioRxiv">
        <title>Comparative genomics of Chlamydomonas.</title>
        <authorList>
            <person name="Craig R.J."/>
            <person name="Hasan A.R."/>
            <person name="Ness R.W."/>
            <person name="Keightley P.D."/>
        </authorList>
    </citation>
    <scope>NUCLEOTIDE SEQUENCE</scope>
    <source>
        <strain evidence="6">CCAP 11/70</strain>
    </source>
</reference>
<comment type="caution">
    <text evidence="6">The sequence shown here is derived from an EMBL/GenBank/DDBJ whole genome shotgun (WGS) entry which is preliminary data.</text>
</comment>
<evidence type="ECO:0000313" key="7">
    <source>
        <dbReference type="Proteomes" id="UP000612055"/>
    </source>
</evidence>
<dbReference type="PANTHER" id="PTHR23402:SF1">
    <property type="entry name" value="PYROGLUTAMYL-PEPTIDASE I"/>
    <property type="match status" value="1"/>
</dbReference>
<accession>A0A835YIE3</accession>
<feature type="region of interest" description="Disordered" evidence="5">
    <location>
        <begin position="221"/>
        <end position="245"/>
    </location>
</feature>
<evidence type="ECO:0000256" key="4">
    <source>
        <dbReference type="ARBA" id="ARBA00022807"/>
    </source>
</evidence>
<organism evidence="6 7">
    <name type="scientific">Edaphochlamys debaryana</name>
    <dbReference type="NCBI Taxonomy" id="47281"/>
    <lineage>
        <taxon>Eukaryota</taxon>
        <taxon>Viridiplantae</taxon>
        <taxon>Chlorophyta</taxon>
        <taxon>core chlorophytes</taxon>
        <taxon>Chlorophyceae</taxon>
        <taxon>CS clade</taxon>
        <taxon>Chlamydomonadales</taxon>
        <taxon>Chlamydomonadales incertae sedis</taxon>
        <taxon>Edaphochlamys</taxon>
    </lineage>
</organism>
<dbReference type="Gene3D" id="3.40.630.20">
    <property type="entry name" value="Peptidase C15, pyroglutamyl peptidase I-like"/>
    <property type="match status" value="1"/>
</dbReference>